<protein>
    <submittedName>
        <fullName evidence="1">Uncharacterized protein</fullName>
    </submittedName>
</protein>
<organism evidence="1 2">
    <name type="scientific">Micromonospora inyonensis</name>
    <dbReference type="NCBI Taxonomy" id="47866"/>
    <lineage>
        <taxon>Bacteria</taxon>
        <taxon>Bacillati</taxon>
        <taxon>Actinomycetota</taxon>
        <taxon>Actinomycetes</taxon>
        <taxon>Micromonosporales</taxon>
        <taxon>Micromonosporaceae</taxon>
        <taxon>Micromonospora</taxon>
    </lineage>
</organism>
<sequence>MRAVRQVRRHGRWGAITHRTLLDALAASVPVMPFAWADAALVTGLLRPVQWDCAGQWASVASTIYAELAIRTASVIRTAVPEATTTCQPSRRAGADRASFEVLVPASELKAATDLLQQLRSSLPGKLHRQCPDAVPLARTVWRTSLLVSSSDRRRTQLRVRVPDALLSDVLVRAGRLLDVDVRHHRARQHVHVVTVDDPRDAVTVLRAVGAGPRAEAWVQAIG</sequence>
<dbReference type="Proteomes" id="UP000198906">
    <property type="component" value="Unassembled WGS sequence"/>
</dbReference>
<reference evidence="2" key="1">
    <citation type="submission" date="2016-06" db="EMBL/GenBank/DDBJ databases">
        <authorList>
            <person name="Varghese N."/>
        </authorList>
    </citation>
    <scope>NUCLEOTIDE SEQUENCE [LARGE SCALE GENOMIC DNA]</scope>
    <source>
        <strain evidence="2">DSM 46123</strain>
    </source>
</reference>
<dbReference type="EMBL" id="FMHU01000001">
    <property type="protein sequence ID" value="SCL16566.1"/>
    <property type="molecule type" value="Genomic_DNA"/>
</dbReference>
<keyword evidence="2" id="KW-1185">Reference proteome</keyword>
<evidence type="ECO:0000313" key="1">
    <source>
        <dbReference type="EMBL" id="SCL16566.1"/>
    </source>
</evidence>
<gene>
    <name evidence="1" type="ORF">GA0074694_1667</name>
</gene>
<proteinExistence type="predicted"/>
<name>A0A1C6RHB7_9ACTN</name>
<evidence type="ECO:0000313" key="2">
    <source>
        <dbReference type="Proteomes" id="UP000198906"/>
    </source>
</evidence>
<accession>A0A1C6RHB7</accession>
<dbReference type="AlphaFoldDB" id="A0A1C6RHB7"/>